<dbReference type="KEGG" id="saci:Sinac_4384"/>
<evidence type="ECO:0000256" key="1">
    <source>
        <dbReference type="ARBA" id="ARBA00022801"/>
    </source>
</evidence>
<dbReference type="PROSITE" id="PS51194">
    <property type="entry name" value="HELICASE_CTER"/>
    <property type="match status" value="1"/>
</dbReference>
<dbReference type="GO" id="GO:0004386">
    <property type="term" value="F:helicase activity"/>
    <property type="evidence" value="ECO:0007669"/>
    <property type="project" value="UniProtKB-KW"/>
</dbReference>
<evidence type="ECO:0000259" key="2">
    <source>
        <dbReference type="PROSITE" id="PS51192"/>
    </source>
</evidence>
<dbReference type="Pfam" id="PF00271">
    <property type="entry name" value="Helicase_C"/>
    <property type="match status" value="1"/>
</dbReference>
<name>L0DIU2_SINAD</name>
<dbReference type="Pfam" id="PF00176">
    <property type="entry name" value="SNF2-rel_dom"/>
    <property type="match status" value="1"/>
</dbReference>
<feature type="domain" description="Helicase C-terminal" evidence="3">
    <location>
        <begin position="861"/>
        <end position="1022"/>
    </location>
</feature>
<dbReference type="STRING" id="886293.Sinac_4384"/>
<dbReference type="InterPro" id="IPR001650">
    <property type="entry name" value="Helicase_C-like"/>
</dbReference>
<keyword evidence="4" id="KW-0347">Helicase</keyword>
<dbReference type="InterPro" id="IPR049730">
    <property type="entry name" value="SNF2/RAD54-like_C"/>
</dbReference>
<dbReference type="RefSeq" id="WP_015247695.1">
    <property type="nucleotide sequence ID" value="NC_019892.1"/>
</dbReference>
<reference evidence="4 5" key="1">
    <citation type="submission" date="2012-02" db="EMBL/GenBank/DDBJ databases">
        <title>Complete sequence of chromosome of Singulisphaera acidiphila DSM 18658.</title>
        <authorList>
            <consortium name="US DOE Joint Genome Institute (JGI-PGF)"/>
            <person name="Lucas S."/>
            <person name="Copeland A."/>
            <person name="Lapidus A."/>
            <person name="Glavina del Rio T."/>
            <person name="Dalin E."/>
            <person name="Tice H."/>
            <person name="Bruce D."/>
            <person name="Goodwin L."/>
            <person name="Pitluck S."/>
            <person name="Peters L."/>
            <person name="Ovchinnikova G."/>
            <person name="Chertkov O."/>
            <person name="Kyrpides N."/>
            <person name="Mavromatis K."/>
            <person name="Ivanova N."/>
            <person name="Brettin T."/>
            <person name="Detter J.C."/>
            <person name="Han C."/>
            <person name="Larimer F."/>
            <person name="Land M."/>
            <person name="Hauser L."/>
            <person name="Markowitz V."/>
            <person name="Cheng J.-F."/>
            <person name="Hugenholtz P."/>
            <person name="Woyke T."/>
            <person name="Wu D."/>
            <person name="Tindall B."/>
            <person name="Pomrenke H."/>
            <person name="Brambilla E."/>
            <person name="Klenk H.-P."/>
            <person name="Eisen J.A."/>
        </authorList>
    </citation>
    <scope>NUCLEOTIDE SEQUENCE [LARGE SCALE GENOMIC DNA]</scope>
    <source>
        <strain evidence="5">ATCC BAA-1392 / DSM 18658 / VKM B-2454 / MOB10</strain>
    </source>
</reference>
<dbReference type="AlphaFoldDB" id="L0DIU2"/>
<dbReference type="GO" id="GO:0005524">
    <property type="term" value="F:ATP binding"/>
    <property type="evidence" value="ECO:0007669"/>
    <property type="project" value="InterPro"/>
</dbReference>
<dbReference type="EMBL" id="CP003364">
    <property type="protein sequence ID" value="AGA28576.1"/>
    <property type="molecule type" value="Genomic_DNA"/>
</dbReference>
<dbReference type="HOGENOM" id="CLU_000315_21_8_0"/>
<keyword evidence="4" id="KW-0067">ATP-binding</keyword>
<evidence type="ECO:0000259" key="3">
    <source>
        <dbReference type="PROSITE" id="PS51194"/>
    </source>
</evidence>
<dbReference type="PANTHER" id="PTHR10799">
    <property type="entry name" value="SNF2/RAD54 HELICASE FAMILY"/>
    <property type="match status" value="1"/>
</dbReference>
<dbReference type="InterPro" id="IPR027417">
    <property type="entry name" value="P-loop_NTPase"/>
</dbReference>
<dbReference type="CDD" id="cd18793">
    <property type="entry name" value="SF2_C_SNF"/>
    <property type="match status" value="1"/>
</dbReference>
<dbReference type="InterPro" id="IPR014001">
    <property type="entry name" value="Helicase_ATP-bd"/>
</dbReference>
<dbReference type="SUPFAM" id="SSF52540">
    <property type="entry name" value="P-loop containing nucleoside triphosphate hydrolases"/>
    <property type="match status" value="2"/>
</dbReference>
<dbReference type="eggNOG" id="COG0553">
    <property type="taxonomic scope" value="Bacteria"/>
</dbReference>
<dbReference type="CDD" id="cd18012">
    <property type="entry name" value="DEXQc_arch_SWI2_SNF2"/>
    <property type="match status" value="1"/>
</dbReference>
<dbReference type="Pfam" id="PF12419">
    <property type="entry name" value="DUF3670"/>
    <property type="match status" value="1"/>
</dbReference>
<dbReference type="InterPro" id="IPR022138">
    <property type="entry name" value="DUF3670"/>
</dbReference>
<feature type="domain" description="Helicase ATP-binding" evidence="2">
    <location>
        <begin position="573"/>
        <end position="738"/>
    </location>
</feature>
<dbReference type="SMART" id="SM00490">
    <property type="entry name" value="HELICc"/>
    <property type="match status" value="1"/>
</dbReference>
<keyword evidence="4" id="KW-0547">Nucleotide-binding</keyword>
<evidence type="ECO:0000313" key="4">
    <source>
        <dbReference type="EMBL" id="AGA28576.1"/>
    </source>
</evidence>
<keyword evidence="1" id="KW-0378">Hydrolase</keyword>
<dbReference type="Gene3D" id="3.40.50.10810">
    <property type="entry name" value="Tandem AAA-ATPase domain"/>
    <property type="match status" value="1"/>
</dbReference>
<dbReference type="Gene3D" id="3.40.50.300">
    <property type="entry name" value="P-loop containing nucleotide triphosphate hydrolases"/>
    <property type="match status" value="1"/>
</dbReference>
<protein>
    <submittedName>
        <fullName evidence="4">DNA/RNA helicase, superfamily II, SNF2 family</fullName>
    </submittedName>
</protein>
<dbReference type="FunFam" id="3.40.50.300:FF:000533">
    <property type="entry name" value="Helicase, Snf2 family"/>
    <property type="match status" value="1"/>
</dbReference>
<sequence>MMILHVSVSGGRLLLWGETSDGSVRKASRKGTRRVVGSARPARSRFALEGDRLVEAVAAEVPGFAPAKEQGQSWVAWLPSNAQGALPSSPLLTEAEEGPVAVSLTPWEVSALALTTEQAVAVLLAGIGRTTWGPGVVLGKTLAYWANVLRFAGSLVARQQYLPGLKEEGDGSIFRACWEPVLTGQERLLAERLARSMPHACRALSLDAEKAPEAAASSLLTEVLGTLVDHLVRTSAKADERGKSKKRFASLHDQWVHALRTPDGRMSGDAAGLAGLAEQVRRWRRPLEAVASAPFRLCLRLEEPEATTGKNADRWQVAYFLQAIDDLSLLIPADVAWKGKGREAAILGRDGFKPREYLLSALGQAAAISPRIEASLKSAAPSGYELDATGAHEFLAEKAAALEQAGFGVFLPAWWTRKGTKLRLAARAAIASPKLKSKSGLSLDELLNFRWEVALGDQTLTLKELKTLASLKSPLVRVRGQWVELSAEEIQAALAFWKAKGGTSITARDALQMALGAGQPPGSLDFAGVEASGWIADLLAQLEGAAEFEALEPPSGFQGTLRPYQSRGFSWLSFLRQWGLGACLADDMGLGKTIQTLALIQRQWEQAPARKRRPTLLICPMSVVGNWHKEAARFTPELPVMIHHGLDRSRGAGFKKEARKQALVLSSYSLLHRDFDLLKQVNWNTLVLDEAQNIKNPQTKQAQAARGLKADHRIALTGTPVENHVGDLWSIMEFLNPGWLGTQADFKRTFHVPIQAGRDPEAARRLQTLSGPFILRRLKTDKSIIADLPEKLEMKVFSTLTKEQASLYEAFVEETKAEIEATEGIQRNGIVLKTLMRLKQICNHPAQYLADNSAVAGRSGKLIRLTEMLEESLSAGDRSLIFTQFFEMGTMLRSHLQESFGREVLFLHGGTSKAQRDRMVERFQGKNSDAPPLFILSLKAGGTGLNLTAANHVFHFDRWWNPAVENQATDRAFRIGQTRQVQVHKFVCLGTLEEKIDAMIEQKKEVAGRVVGSGEAWLTKLSNDELKDLFALRKEAVAE</sequence>
<dbReference type="Proteomes" id="UP000010798">
    <property type="component" value="Chromosome"/>
</dbReference>
<gene>
    <name evidence="4" type="ordered locus">Sinac_4384</name>
</gene>
<dbReference type="SMART" id="SM00487">
    <property type="entry name" value="DEXDc"/>
    <property type="match status" value="1"/>
</dbReference>
<accession>L0DIU2</accession>
<proteinExistence type="predicted"/>
<keyword evidence="5" id="KW-1185">Reference proteome</keyword>
<dbReference type="PROSITE" id="PS51192">
    <property type="entry name" value="HELICASE_ATP_BIND_1"/>
    <property type="match status" value="1"/>
</dbReference>
<evidence type="ECO:0000313" key="5">
    <source>
        <dbReference type="Proteomes" id="UP000010798"/>
    </source>
</evidence>
<dbReference type="InterPro" id="IPR038718">
    <property type="entry name" value="SNF2-like_sf"/>
</dbReference>
<organism evidence="4 5">
    <name type="scientific">Singulisphaera acidiphila (strain ATCC BAA-1392 / DSM 18658 / VKM B-2454 / MOB10)</name>
    <dbReference type="NCBI Taxonomy" id="886293"/>
    <lineage>
        <taxon>Bacteria</taxon>
        <taxon>Pseudomonadati</taxon>
        <taxon>Planctomycetota</taxon>
        <taxon>Planctomycetia</taxon>
        <taxon>Isosphaerales</taxon>
        <taxon>Isosphaeraceae</taxon>
        <taxon>Singulisphaera</taxon>
    </lineage>
</organism>
<dbReference type="GO" id="GO:0016787">
    <property type="term" value="F:hydrolase activity"/>
    <property type="evidence" value="ECO:0007669"/>
    <property type="project" value="UniProtKB-KW"/>
</dbReference>
<dbReference type="InterPro" id="IPR000330">
    <property type="entry name" value="SNF2_N"/>
</dbReference>